<evidence type="ECO:0000313" key="5">
    <source>
        <dbReference type="Proteomes" id="UP000830326"/>
    </source>
</evidence>
<dbReference type="PANTHER" id="PTHR36852">
    <property type="entry name" value="PROTEIN GVPL 2"/>
    <property type="match status" value="1"/>
</dbReference>
<dbReference type="PANTHER" id="PTHR36852:SF1">
    <property type="entry name" value="PROTEIN GVPL 2"/>
    <property type="match status" value="1"/>
</dbReference>
<accession>A0ABY4HF72</accession>
<keyword evidence="5" id="KW-1185">Reference proteome</keyword>
<gene>
    <name evidence="4" type="ORF">MUO15_08750</name>
</gene>
<evidence type="ECO:0000256" key="2">
    <source>
        <dbReference type="ARBA" id="ARBA00035108"/>
    </source>
</evidence>
<protein>
    <submittedName>
        <fullName evidence="4">GvpL/GvpF family gas vesicle protein</fullName>
    </submittedName>
</protein>
<proteinExistence type="inferred from homology"/>
<dbReference type="InterPro" id="IPR009430">
    <property type="entry name" value="GvpL/GvpF"/>
</dbReference>
<organism evidence="4 5">
    <name type="scientific">Halobacillus amylolyticus</name>
    <dbReference type="NCBI Taxonomy" id="2932259"/>
    <lineage>
        <taxon>Bacteria</taxon>
        <taxon>Bacillati</taxon>
        <taxon>Bacillota</taxon>
        <taxon>Bacilli</taxon>
        <taxon>Bacillales</taxon>
        <taxon>Bacillaceae</taxon>
        <taxon>Halobacillus</taxon>
    </lineage>
</organism>
<keyword evidence="1" id="KW-0304">Gas vesicle</keyword>
<sequence>MDNMIYLYGLIPAAEADKQSLPPMRGFDGEGSLYTLPINDITAVVCELDPNDYAEESIEEKINNDLEWLQKKAFHHHEALTALYKNYTVIP</sequence>
<evidence type="ECO:0000256" key="1">
    <source>
        <dbReference type="ARBA" id="ARBA00022987"/>
    </source>
</evidence>
<comment type="subcellular location">
    <subcellularLocation>
        <location evidence="2">Gas vesicle</location>
    </subcellularLocation>
</comment>
<dbReference type="EMBL" id="CP095075">
    <property type="protein sequence ID" value="UOR13523.1"/>
    <property type="molecule type" value="Genomic_DNA"/>
</dbReference>
<comment type="similarity">
    <text evidence="3">Belongs to the gas vesicle GvpF/GvpL family.</text>
</comment>
<name>A0ABY4HF72_9BACI</name>
<dbReference type="Proteomes" id="UP000830326">
    <property type="component" value="Chromosome"/>
</dbReference>
<reference evidence="4" key="1">
    <citation type="submission" date="2022-04" db="EMBL/GenBank/DDBJ databases">
        <title>Halobacillus sp. isolated from saltern.</title>
        <authorList>
            <person name="Won M."/>
            <person name="Lee C.-M."/>
            <person name="Woen H.-Y."/>
            <person name="Kwon S.-W."/>
        </authorList>
    </citation>
    <scope>NUCLEOTIDE SEQUENCE</scope>
    <source>
        <strain evidence="4">SSHM10-5</strain>
    </source>
</reference>
<evidence type="ECO:0000313" key="4">
    <source>
        <dbReference type="EMBL" id="UOR13523.1"/>
    </source>
</evidence>
<evidence type="ECO:0000256" key="3">
    <source>
        <dbReference type="ARBA" id="ARBA00035643"/>
    </source>
</evidence>
<dbReference type="Pfam" id="PF06386">
    <property type="entry name" value="GvpL_GvpF"/>
    <property type="match status" value="1"/>
</dbReference>